<evidence type="ECO:0000259" key="1">
    <source>
        <dbReference type="Pfam" id="PF07969"/>
    </source>
</evidence>
<dbReference type="PANTHER" id="PTHR22642:SF2">
    <property type="entry name" value="PROTEIN LONG AFTER FAR-RED 3"/>
    <property type="match status" value="1"/>
</dbReference>
<proteinExistence type="predicted"/>
<organism evidence="2">
    <name type="scientific">bioreactor metagenome</name>
    <dbReference type="NCBI Taxonomy" id="1076179"/>
    <lineage>
        <taxon>unclassified sequences</taxon>
        <taxon>metagenomes</taxon>
        <taxon>ecological metagenomes</taxon>
    </lineage>
</organism>
<dbReference type="GO" id="GO:0016787">
    <property type="term" value="F:hydrolase activity"/>
    <property type="evidence" value="ECO:0007669"/>
    <property type="project" value="UniProtKB-KW"/>
</dbReference>
<accession>A0A645DGW4</accession>
<protein>
    <submittedName>
        <fullName evidence="2">N-substituted formamide deformylase</fullName>
        <ecNumber evidence="2">3.5.1.91</ecNumber>
    </submittedName>
</protein>
<reference evidence="2" key="1">
    <citation type="submission" date="2019-08" db="EMBL/GenBank/DDBJ databases">
        <authorList>
            <person name="Kucharzyk K."/>
            <person name="Murdoch R.W."/>
            <person name="Higgins S."/>
            <person name="Loffler F."/>
        </authorList>
    </citation>
    <scope>NUCLEOTIDE SEQUENCE</scope>
</reference>
<dbReference type="Gene3D" id="3.20.20.140">
    <property type="entry name" value="Metal-dependent hydrolases"/>
    <property type="match status" value="1"/>
</dbReference>
<dbReference type="InterPro" id="IPR013108">
    <property type="entry name" value="Amidohydro_3"/>
</dbReference>
<sequence length="205" mass="22717">MQVAYYAIGDGAIDRCLNAVESTKRLSDNKNRTISHRIVHCQVGANDIYKRMAELGVMADIQPAFVTSDWPIVMSRLGAERARWSYAWKTLIQFGITVGAGSDSPTEPLDPMLGIRAAILRKDLSDQPEHGWLPSEKLDRVEAFSMYTKGGAVVCGEGDFRGTLEIGKAADIIAFMENPFKIDDHEIQNLTVGLTVVDGKIRYIR</sequence>
<dbReference type="SUPFAM" id="SSF51556">
    <property type="entry name" value="Metallo-dependent hydrolases"/>
    <property type="match status" value="1"/>
</dbReference>
<dbReference type="AlphaFoldDB" id="A0A645DGW4"/>
<dbReference type="EMBL" id="VSSQ01036103">
    <property type="protein sequence ID" value="MPM88491.1"/>
    <property type="molecule type" value="Genomic_DNA"/>
</dbReference>
<name>A0A645DGW4_9ZZZZ</name>
<evidence type="ECO:0000313" key="2">
    <source>
        <dbReference type="EMBL" id="MPM88491.1"/>
    </source>
</evidence>
<dbReference type="InterPro" id="IPR032466">
    <property type="entry name" value="Metal_Hydrolase"/>
</dbReference>
<dbReference type="Pfam" id="PF07969">
    <property type="entry name" value="Amidohydro_3"/>
    <property type="match status" value="1"/>
</dbReference>
<comment type="caution">
    <text evidence="2">The sequence shown here is derived from an EMBL/GenBank/DDBJ whole genome shotgun (WGS) entry which is preliminary data.</text>
</comment>
<gene>
    <name evidence="2" type="primary">nfdA_19</name>
    <name evidence="2" type="ORF">SDC9_135595</name>
</gene>
<keyword evidence="2" id="KW-0378">Hydrolase</keyword>
<dbReference type="EC" id="3.5.1.91" evidence="2"/>
<feature type="domain" description="Amidohydrolase 3" evidence="1">
    <location>
        <begin position="1"/>
        <end position="203"/>
    </location>
</feature>
<dbReference type="PANTHER" id="PTHR22642">
    <property type="entry name" value="IMIDAZOLONEPROPIONASE"/>
    <property type="match status" value="1"/>
</dbReference>